<dbReference type="eggNOG" id="COG1653">
    <property type="taxonomic scope" value="Bacteria"/>
</dbReference>
<evidence type="ECO:0000313" key="6">
    <source>
        <dbReference type="EMBL" id="ADD41524.1"/>
    </source>
</evidence>
<feature type="signal peptide" evidence="5">
    <location>
        <begin position="1"/>
        <end position="24"/>
    </location>
</feature>
<dbReference type="AlphaFoldDB" id="D3PYF7"/>
<dbReference type="STRING" id="446470.Snas_1828"/>
<evidence type="ECO:0000256" key="4">
    <source>
        <dbReference type="ARBA" id="ARBA00022729"/>
    </source>
</evidence>
<dbReference type="PANTHER" id="PTHR43649">
    <property type="entry name" value="ARABINOSE-BINDING PROTEIN-RELATED"/>
    <property type="match status" value="1"/>
</dbReference>
<accession>D3PYF7</accession>
<evidence type="ECO:0000256" key="5">
    <source>
        <dbReference type="SAM" id="SignalP"/>
    </source>
</evidence>
<reference evidence="6 7" key="1">
    <citation type="journal article" date="2009" name="Stand. Genomic Sci.">
        <title>Complete genome sequence of Stackebrandtia nassauensis type strain (LLR-40K-21).</title>
        <authorList>
            <person name="Munk C."/>
            <person name="Lapidus A."/>
            <person name="Copeland A."/>
            <person name="Jando M."/>
            <person name="Mayilraj S."/>
            <person name="Glavina Del Rio T."/>
            <person name="Nolan M."/>
            <person name="Chen F."/>
            <person name="Lucas S."/>
            <person name="Tice H."/>
            <person name="Cheng J.F."/>
            <person name="Han C."/>
            <person name="Detter J.C."/>
            <person name="Bruce D."/>
            <person name="Goodwin L."/>
            <person name="Chain P."/>
            <person name="Pitluck S."/>
            <person name="Goker M."/>
            <person name="Ovchinikova G."/>
            <person name="Pati A."/>
            <person name="Ivanova N."/>
            <person name="Mavromatis K."/>
            <person name="Chen A."/>
            <person name="Palaniappan K."/>
            <person name="Land M."/>
            <person name="Hauser L."/>
            <person name="Chang Y.J."/>
            <person name="Jeffries C.D."/>
            <person name="Bristow J."/>
            <person name="Eisen J.A."/>
            <person name="Markowitz V."/>
            <person name="Hugenholtz P."/>
            <person name="Kyrpides N.C."/>
            <person name="Klenk H.P."/>
        </authorList>
    </citation>
    <scope>NUCLEOTIDE SEQUENCE [LARGE SCALE GENOMIC DNA]</scope>
    <source>
        <strain evidence="7">DSM 44728 / CIP 108903 / NRRL B-16338 / NBRC 102104 / LLR-40K-21</strain>
    </source>
</reference>
<dbReference type="EMBL" id="CP001778">
    <property type="protein sequence ID" value="ADD41524.1"/>
    <property type="molecule type" value="Genomic_DNA"/>
</dbReference>
<dbReference type="HOGENOM" id="CLU_031285_3_1_11"/>
<dbReference type="Proteomes" id="UP000000844">
    <property type="component" value="Chromosome"/>
</dbReference>
<dbReference type="RefSeq" id="WP_013017095.1">
    <property type="nucleotide sequence ID" value="NC_013947.1"/>
</dbReference>
<keyword evidence="3" id="KW-0813">Transport</keyword>
<proteinExistence type="inferred from homology"/>
<dbReference type="Gene3D" id="3.40.190.10">
    <property type="entry name" value="Periplasmic binding protein-like II"/>
    <property type="match status" value="2"/>
</dbReference>
<evidence type="ECO:0000256" key="3">
    <source>
        <dbReference type="ARBA" id="ARBA00022448"/>
    </source>
</evidence>
<keyword evidence="7" id="KW-1185">Reference proteome</keyword>
<name>D3PYF7_STANL</name>
<dbReference type="InterPro" id="IPR050490">
    <property type="entry name" value="Bact_solute-bd_prot1"/>
</dbReference>
<dbReference type="InterPro" id="IPR006059">
    <property type="entry name" value="SBP"/>
</dbReference>
<dbReference type="Pfam" id="PF13416">
    <property type="entry name" value="SBP_bac_8"/>
    <property type="match status" value="1"/>
</dbReference>
<protein>
    <submittedName>
        <fullName evidence="6">Extracellular solute-binding protein family 1</fullName>
    </submittedName>
</protein>
<sequence length="455" mass="50610">MRRARALLAPALIAALLGGMTACAGEEKDPGEIDVWIGFVDHRLDWMKDRAKEFEDEHPGYKVNITPYKDYPTLWDKLTAAAEQGEPPTIAQNFEAATQESRDAVNSEGEPLFASVEKEIDGRKEILGEKVVLDDVIDATRNYYTLDGEFASMPWNTSTPVFYSNTDILKKAKIKEAPKTWEDLQAACDKIDKMKDGPKNCITWPNQAWFLEQPLAEQGGLLVNKDNGRSGRATKIDLTSDKFLAWAKVWADMSKKKQYSYSGKQEDWITPTKNFTGQEVAFMMTSSAEASVVAKQAKESDFGFEVTKMPLKKGAPYSGNFIGGATLWMTAGLEKKTSDGALAFMQYINNPENAADWHKITGYVPVTKSAEELLEKEKWFDDNPHHKVAIEQLAATDGSPAATGPIVGNFVAIRKEMQQAMEDIMNNGDDPAERFKEAEKACQKLLDDYNELSAG</sequence>
<dbReference type="GO" id="GO:0030313">
    <property type="term" value="C:cell envelope"/>
    <property type="evidence" value="ECO:0007669"/>
    <property type="project" value="UniProtKB-SubCell"/>
</dbReference>
<gene>
    <name evidence="6" type="ordered locus">Snas_1828</name>
</gene>
<dbReference type="PROSITE" id="PS51257">
    <property type="entry name" value="PROKAR_LIPOPROTEIN"/>
    <property type="match status" value="1"/>
</dbReference>
<dbReference type="SUPFAM" id="SSF53850">
    <property type="entry name" value="Periplasmic binding protein-like II"/>
    <property type="match status" value="1"/>
</dbReference>
<dbReference type="OrthoDB" id="9780991at2"/>
<feature type="chain" id="PRO_5003049560" evidence="5">
    <location>
        <begin position="25"/>
        <end position="455"/>
    </location>
</feature>
<evidence type="ECO:0000313" key="7">
    <source>
        <dbReference type="Proteomes" id="UP000000844"/>
    </source>
</evidence>
<organism evidence="6 7">
    <name type="scientific">Stackebrandtia nassauensis (strain DSM 44728 / CIP 108903 / NRRL B-16338 / NBRC 102104 / LLR-40K-21)</name>
    <dbReference type="NCBI Taxonomy" id="446470"/>
    <lineage>
        <taxon>Bacteria</taxon>
        <taxon>Bacillati</taxon>
        <taxon>Actinomycetota</taxon>
        <taxon>Actinomycetes</taxon>
        <taxon>Glycomycetales</taxon>
        <taxon>Glycomycetaceae</taxon>
        <taxon>Stackebrandtia</taxon>
    </lineage>
</organism>
<dbReference type="KEGG" id="sna:Snas_1828"/>
<comment type="similarity">
    <text evidence="2">Belongs to the bacterial solute-binding protein 1 family.</text>
</comment>
<dbReference type="PANTHER" id="PTHR43649:SF31">
    <property type="entry name" value="SN-GLYCEROL-3-PHOSPHATE-BINDING PERIPLASMIC PROTEIN UGPB"/>
    <property type="match status" value="1"/>
</dbReference>
<evidence type="ECO:0000256" key="2">
    <source>
        <dbReference type="ARBA" id="ARBA00008520"/>
    </source>
</evidence>
<comment type="subcellular location">
    <subcellularLocation>
        <location evidence="1">Cell envelope</location>
    </subcellularLocation>
</comment>
<evidence type="ECO:0000256" key="1">
    <source>
        <dbReference type="ARBA" id="ARBA00004196"/>
    </source>
</evidence>
<keyword evidence="4 5" id="KW-0732">Signal</keyword>